<dbReference type="SUPFAM" id="SSF57850">
    <property type="entry name" value="RING/U-box"/>
    <property type="match status" value="1"/>
</dbReference>
<protein>
    <recommendedName>
        <fullName evidence="4">RING-type domain-containing protein</fullName>
    </recommendedName>
</protein>
<feature type="compositionally biased region" description="Basic residues" evidence="1">
    <location>
        <begin position="538"/>
        <end position="549"/>
    </location>
</feature>
<evidence type="ECO:0000313" key="2">
    <source>
        <dbReference type="EMBL" id="OAQ98730.1"/>
    </source>
</evidence>
<feature type="compositionally biased region" description="Polar residues" evidence="1">
    <location>
        <begin position="385"/>
        <end position="411"/>
    </location>
</feature>
<dbReference type="InterPro" id="IPR032922">
    <property type="entry name" value="SON"/>
</dbReference>
<feature type="compositionally biased region" description="Basic and acidic residues" evidence="1">
    <location>
        <begin position="583"/>
        <end position="601"/>
    </location>
</feature>
<dbReference type="EMBL" id="LUKN01002665">
    <property type="protein sequence ID" value="OAQ98730.1"/>
    <property type="molecule type" value="Genomic_DNA"/>
</dbReference>
<gene>
    <name evidence="2" type="ORF">LLEC1_04021</name>
</gene>
<comment type="caution">
    <text evidence="2">The sequence shown here is derived from an EMBL/GenBank/DDBJ whole genome shotgun (WGS) entry which is preliminary data.</text>
</comment>
<feature type="region of interest" description="Disordered" evidence="1">
    <location>
        <begin position="218"/>
        <end position="241"/>
    </location>
</feature>
<dbReference type="GO" id="GO:0003723">
    <property type="term" value="F:RNA binding"/>
    <property type="evidence" value="ECO:0007669"/>
    <property type="project" value="InterPro"/>
</dbReference>
<evidence type="ECO:0000313" key="3">
    <source>
        <dbReference type="Proteomes" id="UP000243081"/>
    </source>
</evidence>
<dbReference type="PANTHER" id="PTHR46528:SF1">
    <property type="entry name" value="PROTEIN SON"/>
    <property type="match status" value="1"/>
</dbReference>
<name>A0A179IAT0_CORDF</name>
<dbReference type="GO" id="GO:0051726">
    <property type="term" value="P:regulation of cell cycle"/>
    <property type="evidence" value="ECO:0007669"/>
    <property type="project" value="InterPro"/>
</dbReference>
<feature type="non-terminal residue" evidence="2">
    <location>
        <position position="601"/>
    </location>
</feature>
<feature type="region of interest" description="Disordered" evidence="1">
    <location>
        <begin position="156"/>
        <end position="192"/>
    </location>
</feature>
<feature type="compositionally biased region" description="Low complexity" evidence="1">
    <location>
        <begin position="159"/>
        <end position="169"/>
    </location>
</feature>
<dbReference type="GO" id="GO:0043484">
    <property type="term" value="P:regulation of RNA splicing"/>
    <property type="evidence" value="ECO:0007669"/>
    <property type="project" value="InterPro"/>
</dbReference>
<feature type="compositionally biased region" description="Basic and acidic residues" evidence="1">
    <location>
        <begin position="89"/>
        <end position="102"/>
    </location>
</feature>
<dbReference type="Proteomes" id="UP000243081">
    <property type="component" value="Unassembled WGS sequence"/>
</dbReference>
<dbReference type="PANTHER" id="PTHR46528">
    <property type="entry name" value="PROTEIN SON"/>
    <property type="match status" value="1"/>
</dbReference>
<proteinExistence type="predicted"/>
<evidence type="ECO:0000256" key="1">
    <source>
        <dbReference type="SAM" id="MobiDB-lite"/>
    </source>
</evidence>
<accession>A0A179IAT0</accession>
<feature type="region of interest" description="Disordered" evidence="1">
    <location>
        <begin position="89"/>
        <end position="140"/>
    </location>
</feature>
<evidence type="ECO:0008006" key="4">
    <source>
        <dbReference type="Google" id="ProtNLM"/>
    </source>
</evidence>
<feature type="compositionally biased region" description="Acidic residues" evidence="1">
    <location>
        <begin position="179"/>
        <end position="192"/>
    </location>
</feature>
<dbReference type="OMA" id="CETCQAS"/>
<organism evidence="2 3">
    <name type="scientific">Cordyceps confragosa</name>
    <name type="common">Lecanicillium lecanii</name>
    <dbReference type="NCBI Taxonomy" id="2714763"/>
    <lineage>
        <taxon>Eukaryota</taxon>
        <taxon>Fungi</taxon>
        <taxon>Dikarya</taxon>
        <taxon>Ascomycota</taxon>
        <taxon>Pezizomycotina</taxon>
        <taxon>Sordariomycetes</taxon>
        <taxon>Hypocreomycetidae</taxon>
        <taxon>Hypocreales</taxon>
        <taxon>Cordycipitaceae</taxon>
        <taxon>Akanthomyces</taxon>
    </lineage>
</organism>
<feature type="compositionally biased region" description="Basic and acidic residues" evidence="1">
    <location>
        <begin position="550"/>
        <end position="576"/>
    </location>
</feature>
<feature type="compositionally biased region" description="Basic and acidic residues" evidence="1">
    <location>
        <begin position="521"/>
        <end position="535"/>
    </location>
</feature>
<sequence length="601" mass="65571">MASSITEAQAALISSLTPDDIPHKLRCANCSKLAVNAFRLPCCEQAICESCHASLPSSCPVCEHSPLSADDCTPNKSLRTTIKVFLRTAEKKREANKPKDIPEPVPETSVEAAPVQKVEEGLPGVNRGATTNEGQGSSVAAAETSIVPSLGLVQVDTEASQQQDASDAQQENHNTGNNVEDENDDDADEDSDDDVIITTKRPEQPPQEIEEVEYTGDDNQGEVENGSGQAPHGNGFSNQMFPAGGDLNQMQMMMAMQNNMGFPMMGMPGLNADPMMQSMFMNGGFQGMGMNGMGGFGGGYDNNWNGSQSWNFDQNNFNQNAAGMNTGDYGNYNSGFQTGYNQGNYGQYNNYRQHNYRGRGRGRGYYGGYGRGGFQNGGNYHGEGQMQQGLNGTSAQSFSQASNQGDAQSVTQDKEGSQPADVPMNAPTGPKAMRQGLPNTSLHNLRARGYQVGEGAVDGSADGQSRSQHDDAERDVEGADRESAPGDQDRDYTYEQSRATSRGHSRSRSRGDRSSHRRARDRSQTADGDRYDDGSYSRSRKHKSRKHSSRHGEDESRHEKGVGERSRSASPEEGKKSSRHSRRERDSDRHRDKDRHRDEKT</sequence>
<dbReference type="OrthoDB" id="106784at2759"/>
<feature type="compositionally biased region" description="Polar residues" evidence="1">
    <location>
        <begin position="128"/>
        <end position="138"/>
    </location>
</feature>
<dbReference type="AlphaFoldDB" id="A0A179IAT0"/>
<dbReference type="InterPro" id="IPR013083">
    <property type="entry name" value="Znf_RING/FYVE/PHD"/>
</dbReference>
<feature type="region of interest" description="Disordered" evidence="1">
    <location>
        <begin position="454"/>
        <end position="601"/>
    </location>
</feature>
<feature type="region of interest" description="Disordered" evidence="1">
    <location>
        <begin position="377"/>
        <end position="438"/>
    </location>
</feature>
<keyword evidence="3" id="KW-1185">Reference proteome</keyword>
<dbReference type="Gene3D" id="3.30.40.10">
    <property type="entry name" value="Zinc/RING finger domain, C3HC4 (zinc finger)"/>
    <property type="match status" value="1"/>
</dbReference>
<feature type="compositionally biased region" description="Basic and acidic residues" evidence="1">
    <location>
        <begin position="467"/>
        <end position="493"/>
    </location>
</feature>
<reference evidence="2 3" key="1">
    <citation type="submission" date="2016-03" db="EMBL/GenBank/DDBJ databases">
        <title>Fine-scale spatial genetic structure of a fungal parasite of coffee scale insects.</title>
        <authorList>
            <person name="Jackson D."/>
            <person name="Zemenick K.A."/>
            <person name="Malloure B."/>
            <person name="Quandt C.A."/>
            <person name="James T.Y."/>
        </authorList>
    </citation>
    <scope>NUCLEOTIDE SEQUENCE [LARGE SCALE GENOMIC DNA]</scope>
    <source>
        <strain evidence="2 3">UM487</strain>
    </source>
</reference>
<dbReference type="CDD" id="cd16620">
    <property type="entry name" value="vRING-HC-C4C4_RBBP6"/>
    <property type="match status" value="1"/>
</dbReference>